<dbReference type="InterPro" id="IPR002575">
    <property type="entry name" value="Aminoglycoside_PTrfase"/>
</dbReference>
<name>A0A372FQN5_9ACTN</name>
<evidence type="ECO:0000259" key="1">
    <source>
        <dbReference type="Pfam" id="PF01636"/>
    </source>
</evidence>
<feature type="domain" description="Aminoglycoside phosphotransferase" evidence="1">
    <location>
        <begin position="32"/>
        <end position="239"/>
    </location>
</feature>
<comment type="caution">
    <text evidence="2">The sequence shown here is derived from an EMBL/GenBank/DDBJ whole genome shotgun (WGS) entry which is preliminary data.</text>
</comment>
<gene>
    <name evidence="2" type="ORF">D0Q02_30125</name>
</gene>
<accession>A0A372FQN5</accession>
<keyword evidence="3" id="KW-1185">Reference proteome</keyword>
<evidence type="ECO:0000313" key="2">
    <source>
        <dbReference type="EMBL" id="RFS40955.1"/>
    </source>
</evidence>
<reference evidence="2 3" key="1">
    <citation type="submission" date="2018-08" db="EMBL/GenBank/DDBJ databases">
        <title>Verrucosispora craniellae sp. nov., isolated from a marine sponge in the South China Sea.</title>
        <authorList>
            <person name="Li L."/>
            <person name="Lin H.W."/>
        </authorList>
    </citation>
    <scope>NUCLEOTIDE SEQUENCE [LARGE SCALE GENOMIC DNA]</scope>
    <source>
        <strain evidence="2 3">LHW63014</strain>
    </source>
</reference>
<evidence type="ECO:0000313" key="3">
    <source>
        <dbReference type="Proteomes" id="UP000262621"/>
    </source>
</evidence>
<keyword evidence="2" id="KW-0808">Transferase</keyword>
<dbReference type="Proteomes" id="UP000262621">
    <property type="component" value="Unassembled WGS sequence"/>
</dbReference>
<protein>
    <submittedName>
        <fullName evidence="2">Aminoglycoside phosphotransferase</fullName>
    </submittedName>
</protein>
<dbReference type="RefSeq" id="WP_117231295.1">
    <property type="nucleotide sequence ID" value="NZ_CP061725.1"/>
</dbReference>
<dbReference type="SUPFAM" id="SSF56112">
    <property type="entry name" value="Protein kinase-like (PK-like)"/>
    <property type="match status" value="1"/>
</dbReference>
<organism evidence="2 3">
    <name type="scientific">Micromonospora craniellae</name>
    <dbReference type="NCBI Taxonomy" id="2294034"/>
    <lineage>
        <taxon>Bacteria</taxon>
        <taxon>Bacillati</taxon>
        <taxon>Actinomycetota</taxon>
        <taxon>Actinomycetes</taxon>
        <taxon>Micromonosporales</taxon>
        <taxon>Micromonosporaceae</taxon>
        <taxon>Micromonospora</taxon>
    </lineage>
</organism>
<dbReference type="AlphaFoldDB" id="A0A372FQN5"/>
<dbReference type="Pfam" id="PF01636">
    <property type="entry name" value="APH"/>
    <property type="match status" value="1"/>
</dbReference>
<dbReference type="Gene3D" id="3.90.1200.10">
    <property type="match status" value="1"/>
</dbReference>
<dbReference type="GO" id="GO:0016740">
    <property type="term" value="F:transferase activity"/>
    <property type="evidence" value="ECO:0007669"/>
    <property type="project" value="UniProtKB-KW"/>
</dbReference>
<sequence>MFVEARTRPALAEVCRRLELSDADAVLIRHHTNAVYAVGDVVVKIAPADFGVERISAVVAVVRWLVGRGFPTVGLSSRLPQPLLVGEHAVTVWQRLDPANDSPVTMGELGTLLRQLHALPAPPVSLPTLEPVDNIRRSVQRSMILTAEDRGLLLKRLEPLAARWLEMSFPRGASLIQSDPQTRNALRRFDGTPVLADWDGAAVGPREWDLATVAVHCRRFTPPGNAAFSDFTAAYGWDVTPWRGFEELCQLRELQMIATNARKSRPGTEAEAEVLRRISALRRGDQELLQWRIL</sequence>
<dbReference type="OrthoDB" id="3723194at2"/>
<dbReference type="EMBL" id="QVFU01000095">
    <property type="protein sequence ID" value="RFS40955.1"/>
    <property type="molecule type" value="Genomic_DNA"/>
</dbReference>
<dbReference type="InterPro" id="IPR011009">
    <property type="entry name" value="Kinase-like_dom_sf"/>
</dbReference>
<proteinExistence type="predicted"/>